<organism evidence="1 2">
    <name type="scientific">Candidatus Sungiibacteriota bacterium</name>
    <dbReference type="NCBI Taxonomy" id="2750080"/>
    <lineage>
        <taxon>Bacteria</taxon>
        <taxon>Candidatus Sungiibacteriota</taxon>
    </lineage>
</organism>
<comment type="caution">
    <text evidence="1">The sequence shown here is derived from an EMBL/GenBank/DDBJ whole genome shotgun (WGS) entry which is preliminary data.</text>
</comment>
<evidence type="ECO:0000313" key="2">
    <source>
        <dbReference type="Proteomes" id="UP000808388"/>
    </source>
</evidence>
<dbReference type="EMBL" id="JACQCQ010000013">
    <property type="protein sequence ID" value="MBI3627911.1"/>
    <property type="molecule type" value="Genomic_DNA"/>
</dbReference>
<sequence>MPSKILGTLTSEGYIVPPASSLLRIWRHQLRALESIEDEILYEIAGEPGALKILHQKGKARDLLWALDKLWRKRGSSAIDPIIERIARTRQFLLDHGFKADDLGTQFSLLAGTPADPATHRIGSFDDGWTGRP</sequence>
<gene>
    <name evidence="1" type="ORF">HY220_04200</name>
</gene>
<protein>
    <submittedName>
        <fullName evidence="1">Uncharacterized protein</fullName>
    </submittedName>
</protein>
<proteinExistence type="predicted"/>
<evidence type="ECO:0000313" key="1">
    <source>
        <dbReference type="EMBL" id="MBI3627911.1"/>
    </source>
</evidence>
<name>A0A9D6QZ07_9BACT</name>
<dbReference type="Proteomes" id="UP000808388">
    <property type="component" value="Unassembled WGS sequence"/>
</dbReference>
<dbReference type="AlphaFoldDB" id="A0A9D6QZ07"/>
<reference evidence="1" key="1">
    <citation type="submission" date="2020-07" db="EMBL/GenBank/DDBJ databases">
        <title>Huge and variable diversity of episymbiotic CPR bacteria and DPANN archaea in groundwater ecosystems.</title>
        <authorList>
            <person name="He C.Y."/>
            <person name="Keren R."/>
            <person name="Whittaker M."/>
            <person name="Farag I.F."/>
            <person name="Doudna J."/>
            <person name="Cate J.H.D."/>
            <person name="Banfield J.F."/>
        </authorList>
    </citation>
    <scope>NUCLEOTIDE SEQUENCE</scope>
    <source>
        <strain evidence="1">NC_groundwater_972_Pr1_S-0.2um_49_27</strain>
    </source>
</reference>
<accession>A0A9D6QZ07</accession>